<dbReference type="VEuPathDB" id="FungiDB:AFLA_013461"/>
<dbReference type="InterPro" id="IPR006140">
    <property type="entry name" value="D-isomer_DH_NAD-bd"/>
</dbReference>
<evidence type="ECO:0000256" key="1">
    <source>
        <dbReference type="ARBA" id="ARBA00023002"/>
    </source>
</evidence>
<dbReference type="AlphaFoldDB" id="A0A7U2MZW7"/>
<proteinExistence type="predicted"/>
<dbReference type="SUPFAM" id="SSF51735">
    <property type="entry name" value="NAD(P)-binding Rossmann-fold domains"/>
    <property type="match status" value="1"/>
</dbReference>
<gene>
    <name evidence="4" type="ORF">F9C07_2264217</name>
</gene>
<reference evidence="5" key="1">
    <citation type="journal article" date="2021" name="G3 (Bethesda)">
        <title>Chromosome assembled and annotated genome sequence of Aspergillus flavus NRRL 3357.</title>
        <authorList>
            <person name="Skerker J.M."/>
            <person name="Pianalto K.M."/>
            <person name="Mondo S.J."/>
            <person name="Yang K."/>
            <person name="Arkin A.P."/>
            <person name="Keller N.P."/>
            <person name="Grigoriev I.V."/>
            <person name="Louise Glass N.L."/>
        </authorList>
    </citation>
    <scope>NUCLEOTIDE SEQUENCE [LARGE SCALE GENOMIC DNA]</scope>
    <source>
        <strain evidence="5">ATCC 200026 / FGSC A1120 / IAM 13836 / NRRL 3357 / JCM 12722 / SRRC 167</strain>
    </source>
</reference>
<evidence type="ECO:0000259" key="3">
    <source>
        <dbReference type="Pfam" id="PF02826"/>
    </source>
</evidence>
<keyword evidence="2" id="KW-0520">NAD</keyword>
<evidence type="ECO:0000256" key="2">
    <source>
        <dbReference type="ARBA" id="ARBA00023027"/>
    </source>
</evidence>
<name>A0A7U2MZW7_ASPFN</name>
<dbReference type="InterPro" id="IPR036291">
    <property type="entry name" value="NAD(P)-bd_dom_sf"/>
</dbReference>
<feature type="domain" description="D-isomer specific 2-hydroxyacid dehydrogenase NAD-binding" evidence="3">
    <location>
        <begin position="169"/>
        <end position="325"/>
    </location>
</feature>
<sequence>MQNSVKHPEVLLIIAPWDLSVSFLERLPTISPGIRVITFKCNMQDMERPRAISQETWNSVTIRLTRNYLPGKEQIPNLRYIQFHTAGCNHIADTSLFEDSDVSFGTANGVHPQVVAWVLSGRKLTTRSSQIAEWVVTTLLGFQHHYEDTEDAVGLRMCVHHPSVGMKDRVLLSCIGCTGRQCARLANALGMDVHAFTLHERPTPESKGDHSYVEAGMDDPNGDIPSRWYHGCDQLNEFLAGLDLLAITLPLTSLTWSMIAREQFQTLGKRNAFVSNVGQGPIVNNDDLVDALNNGKIRGAAVDVTDPEPLPAGHPLWKAKNVITTMSEF</sequence>
<dbReference type="GO" id="GO:0016491">
    <property type="term" value="F:oxidoreductase activity"/>
    <property type="evidence" value="ECO:0007669"/>
    <property type="project" value="UniProtKB-KW"/>
</dbReference>
<dbReference type="GO" id="GO:0051287">
    <property type="term" value="F:NAD binding"/>
    <property type="evidence" value="ECO:0007669"/>
    <property type="project" value="InterPro"/>
</dbReference>
<protein>
    <recommendedName>
        <fullName evidence="3">D-isomer specific 2-hydroxyacid dehydrogenase NAD-binding domain-containing protein</fullName>
    </recommendedName>
</protein>
<dbReference type="VEuPathDB" id="FungiDB:F9C07_2264217"/>
<evidence type="ECO:0000313" key="4">
    <source>
        <dbReference type="EMBL" id="QRD92944.1"/>
    </source>
</evidence>
<dbReference type="Pfam" id="PF02826">
    <property type="entry name" value="2-Hacid_dh_C"/>
    <property type="match status" value="1"/>
</dbReference>
<keyword evidence="5" id="KW-1185">Reference proteome</keyword>
<dbReference type="Proteomes" id="UP000596276">
    <property type="component" value="Chromosome 8"/>
</dbReference>
<accession>A0A7U2MZW7</accession>
<dbReference type="PANTHER" id="PTHR43333">
    <property type="entry name" value="2-HACID_DH_C DOMAIN-CONTAINING PROTEIN"/>
    <property type="match status" value="1"/>
</dbReference>
<evidence type="ECO:0000313" key="5">
    <source>
        <dbReference type="Proteomes" id="UP000596276"/>
    </source>
</evidence>
<dbReference type="EMBL" id="CP044616">
    <property type="protein sequence ID" value="QRD92944.1"/>
    <property type="molecule type" value="Genomic_DNA"/>
</dbReference>
<dbReference type="Gene3D" id="3.40.50.720">
    <property type="entry name" value="NAD(P)-binding Rossmann-like Domain"/>
    <property type="match status" value="2"/>
</dbReference>
<keyword evidence="1" id="KW-0560">Oxidoreductase</keyword>
<organism evidence="4 5">
    <name type="scientific">Aspergillus flavus (strain ATCC 200026 / FGSC A1120 / IAM 13836 / NRRL 3357 / JCM 12722 / SRRC 167)</name>
    <dbReference type="NCBI Taxonomy" id="332952"/>
    <lineage>
        <taxon>Eukaryota</taxon>
        <taxon>Fungi</taxon>
        <taxon>Dikarya</taxon>
        <taxon>Ascomycota</taxon>
        <taxon>Pezizomycotina</taxon>
        <taxon>Eurotiomycetes</taxon>
        <taxon>Eurotiomycetidae</taxon>
        <taxon>Eurotiales</taxon>
        <taxon>Aspergillaceae</taxon>
        <taxon>Aspergillus</taxon>
        <taxon>Aspergillus subgen. Circumdati</taxon>
    </lineage>
</organism>
<dbReference type="PANTHER" id="PTHR43333:SF1">
    <property type="entry name" value="D-ISOMER SPECIFIC 2-HYDROXYACID DEHYDROGENASE NAD-BINDING DOMAIN-CONTAINING PROTEIN"/>
    <property type="match status" value="1"/>
</dbReference>